<dbReference type="EMBL" id="CP025096">
    <property type="protein sequence ID" value="AUD02092.1"/>
    <property type="molecule type" value="Genomic_DNA"/>
</dbReference>
<protein>
    <submittedName>
        <fullName evidence="1">Uncharacterized protein</fullName>
    </submittedName>
</protein>
<proteinExistence type="predicted"/>
<accession>A0A2K8YWT8</accession>
<dbReference type="Proteomes" id="UP000232883">
    <property type="component" value="Chromosome"/>
</dbReference>
<keyword evidence="2" id="KW-1185">Reference proteome</keyword>
<dbReference type="RefSeq" id="WP_100987812.1">
    <property type="nucleotide sequence ID" value="NZ_CP025096.1"/>
</dbReference>
<gene>
    <name evidence="1" type="ORF">CWM47_09845</name>
</gene>
<evidence type="ECO:0000313" key="2">
    <source>
        <dbReference type="Proteomes" id="UP000232883"/>
    </source>
</evidence>
<evidence type="ECO:0000313" key="1">
    <source>
        <dbReference type="EMBL" id="AUD02092.1"/>
    </source>
</evidence>
<reference evidence="1 2" key="1">
    <citation type="submission" date="2017-11" db="EMBL/GenBank/DDBJ databases">
        <title>Taxonomic description and genome sequences of Spirosoma HA7 sp. nov., isolated from pollen microhabitat of Corylus avellana.</title>
        <authorList>
            <person name="Ambika Manirajan B."/>
            <person name="Suarez C."/>
            <person name="Ratering S."/>
            <person name="Geissler-Plaum R."/>
            <person name="Cardinale M."/>
            <person name="Sylvia S."/>
        </authorList>
    </citation>
    <scope>NUCLEOTIDE SEQUENCE [LARGE SCALE GENOMIC DNA]</scope>
    <source>
        <strain evidence="1 2">HA7</strain>
    </source>
</reference>
<dbReference type="OrthoDB" id="674455at2"/>
<name>A0A2K8YWT8_9BACT</name>
<dbReference type="KEGG" id="spir:CWM47_09845"/>
<sequence length="121" mass="13361">MTNASILALLGIAILRVGFNLPSNPLTGRWQQKFPAGRKALAVFRADSTLDFFVNGKAFGSGRYYVRQDTLGLSYASCNGAYTGTYQLSFFARDSVRFSVLEDTCRERRLGMDGVTMGRVD</sequence>
<organism evidence="1 2">
    <name type="scientific">Spirosoma pollinicola</name>
    <dbReference type="NCBI Taxonomy" id="2057025"/>
    <lineage>
        <taxon>Bacteria</taxon>
        <taxon>Pseudomonadati</taxon>
        <taxon>Bacteroidota</taxon>
        <taxon>Cytophagia</taxon>
        <taxon>Cytophagales</taxon>
        <taxon>Cytophagaceae</taxon>
        <taxon>Spirosoma</taxon>
    </lineage>
</organism>
<dbReference type="AlphaFoldDB" id="A0A2K8YWT8"/>